<accession>A0A1W6SSJ0</accession>
<keyword evidence="5" id="KW-0411">Iron-sulfur</keyword>
<keyword evidence="3" id="KW-0560">Oxidoreductase</keyword>
<dbReference type="SUPFAM" id="SSF50022">
    <property type="entry name" value="ISP domain"/>
    <property type="match status" value="1"/>
</dbReference>
<evidence type="ECO:0000313" key="9">
    <source>
        <dbReference type="Proteomes" id="UP000012179"/>
    </source>
</evidence>
<dbReference type="EMBL" id="CP021106">
    <property type="protein sequence ID" value="ARO88735.1"/>
    <property type="molecule type" value="Genomic_DNA"/>
</dbReference>
<keyword evidence="6" id="KW-1015">Disulfide bond</keyword>
<sequence length="509" mass="56447">MNNLSMGSQSIWMRTALPQFPVLREKLDTEVCVIGGGIAGLTTAYLLAREGKRVTLIDAAEIGGGETARTTAHFFPPDNRYFAIEEAFGTSKARLVAESFQQATALVESIVKSEKLDCEFERLDGYLFSLTLDGYADLDKEFDAARQAGIEVYRKERVPDLSFNTGPCLKFPNQAQFHPLKYLKGLAEAFQRNRGAIYTWTRALDIRSHDDILTVTTENGAIAAHSVVVATNTPFNDFVVMHTKQASYRTYVLGIRVPKGSVPRILLWDNGDPYYYIRLTTPDEKSEHEILVVGGADHKVGQDEHPHHRFDEIEKWVRQHYPMTGSVDFKWSGQVMEPADGVGYMGRNPMDDKNIYIITGDSGNGMTHCTVGAILITDLIMGRTNSWLDLYDPARKPTHGVPEFLKELGNTLAQYGDWVKGGDVVSPRKIPPGEGAILRKGGKKMAIYCDDKGKLYPLSAACTHLGCVISWNATEKSWDCPCHGSRFSVTGKVLHGPAAQPLKVMQLDP</sequence>
<dbReference type="GO" id="GO:0046872">
    <property type="term" value="F:metal ion binding"/>
    <property type="evidence" value="ECO:0007669"/>
    <property type="project" value="UniProtKB-KW"/>
</dbReference>
<dbReference type="PROSITE" id="PS51296">
    <property type="entry name" value="RIESKE"/>
    <property type="match status" value="1"/>
</dbReference>
<proteinExistence type="predicted"/>
<dbReference type="InterPro" id="IPR005805">
    <property type="entry name" value="Rieske_Fe-S_prot_C"/>
</dbReference>
<reference evidence="8 9" key="1">
    <citation type="journal article" date="2015" name="Int. J. Syst. Evol. Microbiol.">
        <title>Nitrosospira lacus sp. nov., a psychrotolerant, ammonia-oxidizing bacterium from sandy lake sediment.</title>
        <authorList>
            <person name="Urakawa H."/>
            <person name="Garcia J.C."/>
            <person name="Nielsen J.L."/>
            <person name="Le V.Q."/>
            <person name="Kozlowski J.A."/>
            <person name="Stein L.Y."/>
            <person name="Lim C.K."/>
            <person name="Pommerening-Roser A."/>
            <person name="Martens-Habbena W."/>
            <person name="Stahl D.A."/>
            <person name="Klotz M.G."/>
        </authorList>
    </citation>
    <scope>NUCLEOTIDE SEQUENCE [LARGE SCALE GENOMIC DNA]</scope>
    <source>
        <strain evidence="8 9">APG3</strain>
    </source>
</reference>
<dbReference type="AlphaFoldDB" id="A0A1W6SSJ0"/>
<dbReference type="FunFam" id="2.102.10.10:FF:000014">
    <property type="entry name" value="Oxidoreductase, FAD dependent"/>
    <property type="match status" value="1"/>
</dbReference>
<dbReference type="eggNOG" id="COG0665">
    <property type="taxonomic scope" value="Bacteria"/>
</dbReference>
<evidence type="ECO:0000256" key="3">
    <source>
        <dbReference type="ARBA" id="ARBA00023002"/>
    </source>
</evidence>
<dbReference type="PANTHER" id="PTHR13847">
    <property type="entry name" value="SARCOSINE DEHYDROGENASE-RELATED"/>
    <property type="match status" value="1"/>
</dbReference>
<evidence type="ECO:0000256" key="1">
    <source>
        <dbReference type="ARBA" id="ARBA00022714"/>
    </source>
</evidence>
<evidence type="ECO:0000259" key="7">
    <source>
        <dbReference type="PROSITE" id="PS51296"/>
    </source>
</evidence>
<dbReference type="GO" id="GO:0005737">
    <property type="term" value="C:cytoplasm"/>
    <property type="evidence" value="ECO:0007669"/>
    <property type="project" value="TreeGrafter"/>
</dbReference>
<evidence type="ECO:0000256" key="4">
    <source>
        <dbReference type="ARBA" id="ARBA00023004"/>
    </source>
</evidence>
<dbReference type="Gene3D" id="3.50.50.60">
    <property type="entry name" value="FAD/NAD(P)-binding domain"/>
    <property type="match status" value="1"/>
</dbReference>
<dbReference type="GO" id="GO:0051537">
    <property type="term" value="F:2 iron, 2 sulfur cluster binding"/>
    <property type="evidence" value="ECO:0007669"/>
    <property type="project" value="UniProtKB-KW"/>
</dbReference>
<dbReference type="RefSeq" id="WP_004179660.1">
    <property type="nucleotide sequence ID" value="NZ_CP021106.3"/>
</dbReference>
<keyword evidence="2" id="KW-0479">Metal-binding</keyword>
<evidence type="ECO:0000256" key="2">
    <source>
        <dbReference type="ARBA" id="ARBA00022723"/>
    </source>
</evidence>
<dbReference type="PRINTS" id="PR00162">
    <property type="entry name" value="RIESKE"/>
</dbReference>
<organism evidence="8 9">
    <name type="scientific">Nitrosospira lacus</name>
    <dbReference type="NCBI Taxonomy" id="1288494"/>
    <lineage>
        <taxon>Bacteria</taxon>
        <taxon>Pseudomonadati</taxon>
        <taxon>Pseudomonadota</taxon>
        <taxon>Betaproteobacteria</taxon>
        <taxon>Nitrosomonadales</taxon>
        <taxon>Nitrosomonadaceae</taxon>
        <taxon>Nitrosospira</taxon>
    </lineage>
</organism>
<dbReference type="PANTHER" id="PTHR13847:SF281">
    <property type="entry name" value="FAD DEPENDENT OXIDOREDUCTASE DOMAIN-CONTAINING PROTEIN"/>
    <property type="match status" value="1"/>
</dbReference>
<dbReference type="Proteomes" id="UP000012179">
    <property type="component" value="Chromosome"/>
</dbReference>
<keyword evidence="9" id="KW-1185">Reference proteome</keyword>
<feature type="domain" description="Rieske" evidence="7">
    <location>
        <begin position="422"/>
        <end position="509"/>
    </location>
</feature>
<dbReference type="GO" id="GO:0016020">
    <property type="term" value="C:membrane"/>
    <property type="evidence" value="ECO:0007669"/>
    <property type="project" value="InterPro"/>
</dbReference>
<dbReference type="Gene3D" id="2.102.10.10">
    <property type="entry name" value="Rieske [2Fe-2S] iron-sulphur domain"/>
    <property type="match status" value="1"/>
</dbReference>
<evidence type="ECO:0000256" key="5">
    <source>
        <dbReference type="ARBA" id="ARBA00023014"/>
    </source>
</evidence>
<gene>
    <name evidence="8" type="ORF">EBAPG3_013705</name>
</gene>
<dbReference type="GO" id="GO:0016491">
    <property type="term" value="F:oxidoreductase activity"/>
    <property type="evidence" value="ECO:0007669"/>
    <property type="project" value="UniProtKB-KW"/>
</dbReference>
<evidence type="ECO:0000256" key="6">
    <source>
        <dbReference type="ARBA" id="ARBA00023157"/>
    </source>
</evidence>
<dbReference type="Pfam" id="PF00355">
    <property type="entry name" value="Rieske"/>
    <property type="match status" value="1"/>
</dbReference>
<dbReference type="InterPro" id="IPR036188">
    <property type="entry name" value="FAD/NAD-bd_sf"/>
</dbReference>
<keyword evidence="1" id="KW-0001">2Fe-2S</keyword>
<dbReference type="InterPro" id="IPR036922">
    <property type="entry name" value="Rieske_2Fe-2S_sf"/>
</dbReference>
<dbReference type="SUPFAM" id="SSF51905">
    <property type="entry name" value="FAD/NAD(P)-binding domain"/>
    <property type="match status" value="1"/>
</dbReference>
<protein>
    <submittedName>
        <fullName evidence="8">FAD-dependent oxidoreductase</fullName>
    </submittedName>
</protein>
<dbReference type="CDD" id="cd03477">
    <property type="entry name" value="Rieske_YhfW_C"/>
    <property type="match status" value="1"/>
</dbReference>
<dbReference type="InterPro" id="IPR006076">
    <property type="entry name" value="FAD-dep_OxRdtase"/>
</dbReference>
<evidence type="ECO:0000313" key="8">
    <source>
        <dbReference type="EMBL" id="ARO88735.1"/>
    </source>
</evidence>
<dbReference type="Pfam" id="PF01266">
    <property type="entry name" value="DAO"/>
    <property type="match status" value="1"/>
</dbReference>
<name>A0A1W6SSJ0_9PROT</name>
<dbReference type="InterPro" id="IPR038010">
    <property type="entry name" value="YhfW_C"/>
</dbReference>
<dbReference type="KEGG" id="nlc:EBAPG3_013705"/>
<dbReference type="Gene3D" id="3.30.9.10">
    <property type="entry name" value="D-Amino Acid Oxidase, subunit A, domain 2"/>
    <property type="match status" value="1"/>
</dbReference>
<dbReference type="InterPro" id="IPR017941">
    <property type="entry name" value="Rieske_2Fe-2S"/>
</dbReference>
<keyword evidence="4" id="KW-0408">Iron</keyword>
<dbReference type="eggNOG" id="COG0723">
    <property type="taxonomic scope" value="Bacteria"/>
</dbReference>